<evidence type="ECO:0000259" key="3">
    <source>
        <dbReference type="PROSITE" id="PS51464"/>
    </source>
</evidence>
<organism evidence="4 5">
    <name type="scientific">Camellia sinensis</name>
    <name type="common">Tea plant</name>
    <name type="synonym">Thea sinensis</name>
    <dbReference type="NCBI Taxonomy" id="4442"/>
    <lineage>
        <taxon>Eukaryota</taxon>
        <taxon>Viridiplantae</taxon>
        <taxon>Streptophyta</taxon>
        <taxon>Embryophyta</taxon>
        <taxon>Tracheophyta</taxon>
        <taxon>Spermatophyta</taxon>
        <taxon>Magnoliopsida</taxon>
        <taxon>eudicotyledons</taxon>
        <taxon>Gunneridae</taxon>
        <taxon>Pentapetalae</taxon>
        <taxon>asterids</taxon>
        <taxon>Ericales</taxon>
        <taxon>Theaceae</taxon>
        <taxon>Camellia</taxon>
    </lineage>
</organism>
<keyword evidence="1" id="KW-0677">Repeat</keyword>
<dbReference type="PROSITE" id="PS51464">
    <property type="entry name" value="SIS"/>
    <property type="match status" value="1"/>
</dbReference>
<reference evidence="4 5" key="2">
    <citation type="submission" date="2020-07" db="EMBL/GenBank/DDBJ databases">
        <title>Genome assembly of wild tea tree DASZ reveals pedigree and selection history of tea varieties.</title>
        <authorList>
            <person name="Zhang W."/>
        </authorList>
    </citation>
    <scope>NUCLEOTIDE SEQUENCE [LARGE SCALE GENOMIC DNA]</scope>
    <source>
        <strain evidence="5">cv. G240</strain>
        <tissue evidence="4">Leaf</tissue>
    </source>
</reference>
<comment type="caution">
    <text evidence="4">The sequence shown here is derived from an EMBL/GenBank/DDBJ whole genome shotgun (WGS) entry which is preliminary data.</text>
</comment>
<name>A0A7J7G4L8_CAMSI</name>
<dbReference type="Pfam" id="PF01380">
    <property type="entry name" value="SIS"/>
    <property type="match status" value="1"/>
</dbReference>
<accession>A0A7J7G4L8</accession>
<dbReference type="GO" id="GO:0006487">
    <property type="term" value="P:protein N-linked glycosylation"/>
    <property type="evidence" value="ECO:0007669"/>
    <property type="project" value="TreeGrafter"/>
</dbReference>
<dbReference type="Gene3D" id="3.40.50.10490">
    <property type="entry name" value="Glucose-6-phosphate isomerase like protein, domain 1"/>
    <property type="match status" value="2"/>
</dbReference>
<reference evidence="5" key="1">
    <citation type="journal article" date="2020" name="Nat. Commun.">
        <title>Genome assembly of wild tea tree DASZ reveals pedigree and selection history of tea varieties.</title>
        <authorList>
            <person name="Zhang W."/>
            <person name="Zhang Y."/>
            <person name="Qiu H."/>
            <person name="Guo Y."/>
            <person name="Wan H."/>
            <person name="Zhang X."/>
            <person name="Scossa F."/>
            <person name="Alseekh S."/>
            <person name="Zhang Q."/>
            <person name="Wang P."/>
            <person name="Xu L."/>
            <person name="Schmidt M.H."/>
            <person name="Jia X."/>
            <person name="Li D."/>
            <person name="Zhu A."/>
            <person name="Guo F."/>
            <person name="Chen W."/>
            <person name="Ni D."/>
            <person name="Usadel B."/>
            <person name="Fernie A.R."/>
            <person name="Wen W."/>
        </authorList>
    </citation>
    <scope>NUCLEOTIDE SEQUENCE [LARGE SCALE GENOMIC DNA]</scope>
    <source>
        <strain evidence="5">cv. G240</strain>
    </source>
</reference>
<gene>
    <name evidence="4" type="ORF">HYC85_026354</name>
</gene>
<evidence type="ECO:0000256" key="2">
    <source>
        <dbReference type="SAM" id="MobiDB-lite"/>
    </source>
</evidence>
<evidence type="ECO:0000256" key="1">
    <source>
        <dbReference type="ARBA" id="ARBA00022737"/>
    </source>
</evidence>
<dbReference type="PANTHER" id="PTHR10937:SF0">
    <property type="entry name" value="GLUTAMINE--FRUCTOSE-6-PHOSPHATE TRANSAMINASE (ISOMERIZING)"/>
    <property type="match status" value="1"/>
</dbReference>
<dbReference type="GO" id="GO:0004360">
    <property type="term" value="F:glutamine-fructose-6-phosphate transaminase (isomerizing) activity"/>
    <property type="evidence" value="ECO:0007669"/>
    <property type="project" value="TreeGrafter"/>
</dbReference>
<dbReference type="PANTHER" id="PTHR10937">
    <property type="entry name" value="GLUCOSAMINE--FRUCTOSE-6-PHOSPHATE AMINOTRANSFERASE, ISOMERIZING"/>
    <property type="match status" value="1"/>
</dbReference>
<evidence type="ECO:0000313" key="5">
    <source>
        <dbReference type="Proteomes" id="UP000593564"/>
    </source>
</evidence>
<feature type="region of interest" description="Disordered" evidence="2">
    <location>
        <begin position="73"/>
        <end position="108"/>
    </location>
</feature>
<proteinExistence type="predicted"/>
<evidence type="ECO:0000313" key="4">
    <source>
        <dbReference type="EMBL" id="KAF5935225.1"/>
    </source>
</evidence>
<feature type="domain" description="SIS" evidence="3">
    <location>
        <begin position="154"/>
        <end position="294"/>
    </location>
</feature>
<dbReference type="InterPro" id="IPR035466">
    <property type="entry name" value="GlmS/AgaS_SIS"/>
</dbReference>
<dbReference type="InterPro" id="IPR001347">
    <property type="entry name" value="SIS_dom"/>
</dbReference>
<dbReference type="EMBL" id="JACBKZ010000013">
    <property type="protein sequence ID" value="KAF5935225.1"/>
    <property type="molecule type" value="Genomic_DNA"/>
</dbReference>
<dbReference type="GO" id="GO:0006002">
    <property type="term" value="P:fructose 6-phosphate metabolic process"/>
    <property type="evidence" value="ECO:0007669"/>
    <property type="project" value="TreeGrafter"/>
</dbReference>
<sequence>MIQKTEFRTAQLAARAAIFSAREFLDSSQFLGVKLGRSCGHSRRSCGTIPHMRPRAPLVRSWPNSSKFQLCPRHPELTRAPSGTNKISTPEEKDKKRTKRRKERIKRKRRPVVIEIDGAASILRFDHGKGKHSGGLARPASMQLALSILEMECHLRTIRSSRHIVFIGCGTSYKATLAARPILEEFSGKYSCYNEVASDLLDRQGPIYRENITVFVRQSGETANTLHTLEYALENGAPCVGITNTIGSAIARNTHCGVHINAGAEIGMASTKAYTSQIVVKAMLASSQARKESIIEGLFELPSKVLEVLKIDQEMKDLAKLLIAEQSLLVFGRGYNYATAFEGALKVKEVAPYAQ</sequence>
<dbReference type="Proteomes" id="UP000593564">
    <property type="component" value="Unassembled WGS sequence"/>
</dbReference>
<dbReference type="CDD" id="cd05008">
    <property type="entry name" value="SIS_GlmS_GlmD_1"/>
    <property type="match status" value="1"/>
</dbReference>
<dbReference type="SUPFAM" id="SSF53697">
    <property type="entry name" value="SIS domain"/>
    <property type="match status" value="1"/>
</dbReference>
<keyword evidence="5" id="KW-1185">Reference proteome</keyword>
<feature type="compositionally biased region" description="Basic residues" evidence="2">
    <location>
        <begin position="96"/>
        <end position="108"/>
    </location>
</feature>
<dbReference type="AlphaFoldDB" id="A0A7J7G4L8"/>
<protein>
    <recommendedName>
        <fullName evidence="3">SIS domain-containing protein</fullName>
    </recommendedName>
</protein>
<dbReference type="GO" id="GO:0097367">
    <property type="term" value="F:carbohydrate derivative binding"/>
    <property type="evidence" value="ECO:0007669"/>
    <property type="project" value="InterPro"/>
</dbReference>
<dbReference type="GO" id="GO:0006047">
    <property type="term" value="P:UDP-N-acetylglucosamine metabolic process"/>
    <property type="evidence" value="ECO:0007669"/>
    <property type="project" value="TreeGrafter"/>
</dbReference>
<dbReference type="InterPro" id="IPR046348">
    <property type="entry name" value="SIS_dom_sf"/>
</dbReference>